<feature type="transmembrane region" description="Helical" evidence="2">
    <location>
        <begin position="558"/>
        <end position="577"/>
    </location>
</feature>
<feature type="transmembrane region" description="Helical" evidence="2">
    <location>
        <begin position="1001"/>
        <end position="1020"/>
    </location>
</feature>
<feature type="transmembrane region" description="Helical" evidence="2">
    <location>
        <begin position="924"/>
        <end position="944"/>
    </location>
</feature>
<feature type="transmembrane region" description="Helical" evidence="2">
    <location>
        <begin position="483"/>
        <end position="510"/>
    </location>
</feature>
<evidence type="ECO:0000313" key="4">
    <source>
        <dbReference type="Proteomes" id="UP000238823"/>
    </source>
</evidence>
<keyword evidence="2" id="KW-0812">Transmembrane</keyword>
<evidence type="ECO:0000256" key="1">
    <source>
        <dbReference type="SAM" id="MobiDB-lite"/>
    </source>
</evidence>
<organism evidence="3 4">
    <name type="scientific">Enhygromyxa salina</name>
    <dbReference type="NCBI Taxonomy" id="215803"/>
    <lineage>
        <taxon>Bacteria</taxon>
        <taxon>Pseudomonadati</taxon>
        <taxon>Myxococcota</taxon>
        <taxon>Polyangia</taxon>
        <taxon>Nannocystales</taxon>
        <taxon>Nannocystaceae</taxon>
        <taxon>Enhygromyxa</taxon>
    </lineage>
</organism>
<dbReference type="PANTHER" id="PTHR32063:SF0">
    <property type="entry name" value="SWARMING MOTILITY PROTEIN SWRC"/>
    <property type="match status" value="1"/>
</dbReference>
<feature type="region of interest" description="Disordered" evidence="1">
    <location>
        <begin position="518"/>
        <end position="537"/>
    </location>
</feature>
<dbReference type="Gene3D" id="3.30.70.1440">
    <property type="entry name" value="Multidrug efflux transporter AcrB pore domain"/>
    <property type="match status" value="1"/>
</dbReference>
<dbReference type="GO" id="GO:0042910">
    <property type="term" value="F:xenobiotic transmembrane transporter activity"/>
    <property type="evidence" value="ECO:0007669"/>
    <property type="project" value="TreeGrafter"/>
</dbReference>
<evidence type="ECO:0000313" key="3">
    <source>
        <dbReference type="EMBL" id="PRP96084.1"/>
    </source>
</evidence>
<dbReference type="Pfam" id="PF00873">
    <property type="entry name" value="ACR_tran"/>
    <property type="match status" value="1"/>
</dbReference>
<feature type="transmembrane region" description="Helical" evidence="2">
    <location>
        <begin position="1032"/>
        <end position="1058"/>
    </location>
</feature>
<name>A0A2S9XTB6_9BACT</name>
<dbReference type="PRINTS" id="PR00702">
    <property type="entry name" value="ACRIFLAVINRP"/>
</dbReference>
<feature type="transmembrane region" description="Helical" evidence="2">
    <location>
        <begin position="898"/>
        <end position="917"/>
    </location>
</feature>
<dbReference type="InterPro" id="IPR001036">
    <property type="entry name" value="Acrflvin-R"/>
</dbReference>
<feature type="transmembrane region" description="Helical" evidence="2">
    <location>
        <begin position="406"/>
        <end position="430"/>
    </location>
</feature>
<keyword evidence="2" id="KW-0472">Membrane</keyword>
<sequence>MSEPQPDAQRSSDGSSDRNSLLATIIGRPVTVSVGLILVILAGLLSIARLPIQLTPDVMIPSVTVTTRWPGSSPAEVEAELLEDQEEALKSVVGLVRMESEAKPDQAQITLEFEVGTDLDVALVRVSNALTEVAAYPEAADQPVVATASNSGPPLSIIAIRSPDGLAVAPYRTWVEDDILPRLERIPGVASIRHIGGRDTEVHIDLDAGELAARNIRISTVAERVRGELTDVSAGDVTLGKRRLLVRTVLTPSEAKQLEQVVIGAGAGGTPILLGDVASVTVALRKPFGVAMTDDRPSMVLLLFREAGSNVLEVSQQIRDTVDELQLEKMGPEGLTIEVLDDQTDYIQGALGLVRQNLLLGSGLAILVLWLFLRSVGAAGLIGLSIPVCVFGTALGMAVLGRTVNVVSLAGTAFAVGMVVDNSIVVLESIDTWRDRVDTMSEAALRGVGEVWGALLASTATTAAVFIPVILWQDEVGELLRDVAAAISVAVLVSLVVSVFAIPSLAARFLKTKAQRQRERELAGESTPPPDRAGGLGPRMRAVVGRQVAWLTANSGRALTVFVAAVGASITLGLLLLPPMEYLPTGNRNLVFGIITPPPGYSIAEVEQIGERFQATVGEHTGVDKDGVPAIRRSFFVGDPNQVFCGAAAVDETRANELAGFYRQVQAEVPGTYAFASQASLFANRLGGGRAVEVDLSGSDLRELVGAGLALMGAIREDIPTAQLRPIPSLELGAPELQVVPNRDETAGLRVGGAELGQAVDALVDGSIIGEWGKDGESKVDVVLRALVARAPGNHDPDQLTPNELAAAPVTTPGGQVVPLGTLAQIHERLGPTQIRRIERSRSITLQVTPPEDLALETAMELIRARVDQMQQSEAIPAGVGVSLSGTAGKLEQTKGRFGQVLVLAVLISYLLLAALFEDFIAPLAVLVTVPLAGAGGVFGLLIVDRFLGDQPFDLMTAMGFLILIGVVVNNAILVVDGALARMRDGSSLALAVPDAVEARVRPIFMSALTSLAGLVPMVVFPGSGSELYRGVGAIVLGGLALSTVLTLYVVPCAFTLVSRLRGVR</sequence>
<reference evidence="3 4" key="1">
    <citation type="submission" date="2018-03" db="EMBL/GenBank/DDBJ databases">
        <title>Draft Genome Sequences of the Obligatory Marine Myxobacteria Enhygromyxa salina SWB007.</title>
        <authorList>
            <person name="Poehlein A."/>
            <person name="Moghaddam J.A."/>
            <person name="Harms H."/>
            <person name="Alanjari M."/>
            <person name="Koenig G.M."/>
            <person name="Daniel R."/>
            <person name="Schaeberle T.F."/>
        </authorList>
    </citation>
    <scope>NUCLEOTIDE SEQUENCE [LARGE SCALE GENOMIC DNA]</scope>
    <source>
        <strain evidence="3 4">SWB007</strain>
    </source>
</reference>
<dbReference type="SUPFAM" id="SSF82693">
    <property type="entry name" value="Multidrug efflux transporter AcrB pore domain, PN1, PN2, PC1 and PC2 subdomains"/>
    <property type="match status" value="2"/>
</dbReference>
<feature type="transmembrane region" description="Helical" evidence="2">
    <location>
        <begin position="451"/>
        <end position="471"/>
    </location>
</feature>
<dbReference type="Gene3D" id="3.30.2090.10">
    <property type="entry name" value="Multidrug efflux transporter AcrB TolC docking domain, DN and DC subdomains"/>
    <property type="match status" value="2"/>
</dbReference>
<keyword evidence="2" id="KW-1133">Transmembrane helix</keyword>
<comment type="caution">
    <text evidence="3">The sequence shown here is derived from an EMBL/GenBank/DDBJ whole genome shotgun (WGS) entry which is preliminary data.</text>
</comment>
<feature type="transmembrane region" description="Helical" evidence="2">
    <location>
        <begin position="21"/>
        <end position="45"/>
    </location>
</feature>
<gene>
    <name evidence="3" type="primary">mdtB_3</name>
    <name evidence="3" type="ORF">ENSA7_68980</name>
</gene>
<dbReference type="RefSeq" id="WP_244924010.1">
    <property type="nucleotide sequence ID" value="NZ_PVNL01000135.1"/>
</dbReference>
<dbReference type="AlphaFoldDB" id="A0A2S9XTB6"/>
<dbReference type="SUPFAM" id="SSF82866">
    <property type="entry name" value="Multidrug efflux transporter AcrB transmembrane domain"/>
    <property type="match status" value="2"/>
</dbReference>
<protein>
    <submittedName>
        <fullName evidence="3">Multidrug resistance protein MdtB</fullName>
    </submittedName>
</protein>
<dbReference type="SUPFAM" id="SSF82714">
    <property type="entry name" value="Multidrug efflux transporter AcrB TolC docking domain, DN and DC subdomains"/>
    <property type="match status" value="2"/>
</dbReference>
<feature type="transmembrane region" description="Helical" evidence="2">
    <location>
        <begin position="380"/>
        <end position="400"/>
    </location>
</feature>
<proteinExistence type="predicted"/>
<dbReference type="Gene3D" id="3.30.70.1320">
    <property type="entry name" value="Multidrug efflux transporter AcrB pore domain like"/>
    <property type="match status" value="1"/>
</dbReference>
<dbReference type="PANTHER" id="PTHR32063">
    <property type="match status" value="1"/>
</dbReference>
<dbReference type="GO" id="GO:0005886">
    <property type="term" value="C:plasma membrane"/>
    <property type="evidence" value="ECO:0007669"/>
    <property type="project" value="TreeGrafter"/>
</dbReference>
<feature type="transmembrane region" description="Helical" evidence="2">
    <location>
        <begin position="353"/>
        <end position="373"/>
    </location>
</feature>
<accession>A0A2S9XTB6</accession>
<dbReference type="EMBL" id="PVNL01000135">
    <property type="protein sequence ID" value="PRP96084.1"/>
    <property type="molecule type" value="Genomic_DNA"/>
</dbReference>
<dbReference type="Proteomes" id="UP000238823">
    <property type="component" value="Unassembled WGS sequence"/>
</dbReference>
<dbReference type="Gene3D" id="1.20.1640.10">
    <property type="entry name" value="Multidrug efflux transporter AcrB transmembrane domain"/>
    <property type="match status" value="2"/>
</dbReference>
<evidence type="ECO:0000256" key="2">
    <source>
        <dbReference type="SAM" id="Phobius"/>
    </source>
</evidence>
<feature type="transmembrane region" description="Helical" evidence="2">
    <location>
        <begin position="956"/>
        <end position="980"/>
    </location>
</feature>
<dbReference type="InterPro" id="IPR027463">
    <property type="entry name" value="AcrB_DN_DC_subdom"/>
</dbReference>
<dbReference type="Gene3D" id="3.30.70.1430">
    <property type="entry name" value="Multidrug efflux transporter AcrB pore domain"/>
    <property type="match status" value="2"/>
</dbReference>